<dbReference type="GO" id="GO:0090560">
    <property type="term" value="F:2-(3-amino-3-carboxypropyl)histidine synthase activity"/>
    <property type="evidence" value="ECO:0007669"/>
    <property type="project" value="InterPro"/>
</dbReference>
<comment type="caution">
    <text evidence="11">The sequence shown here is derived from an EMBL/GenBank/DDBJ whole genome shotgun (WGS) entry which is preliminary data.</text>
</comment>
<dbReference type="GO" id="GO:0051536">
    <property type="term" value="F:iron-sulfur cluster binding"/>
    <property type="evidence" value="ECO:0007669"/>
    <property type="project" value="UniProtKB-KW"/>
</dbReference>
<evidence type="ECO:0000256" key="9">
    <source>
        <dbReference type="RuleBase" id="RU364133"/>
    </source>
</evidence>
<keyword evidence="5 9" id="KW-0479">Metal-binding</keyword>
<evidence type="ECO:0000256" key="2">
    <source>
        <dbReference type="ARBA" id="ARBA00005156"/>
    </source>
</evidence>
<name>A0AA88IP98_ARTSF</name>
<evidence type="ECO:0000313" key="12">
    <source>
        <dbReference type="Proteomes" id="UP001187531"/>
    </source>
</evidence>
<evidence type="ECO:0000256" key="10">
    <source>
        <dbReference type="SAM" id="MobiDB-lite"/>
    </source>
</evidence>
<comment type="function">
    <text evidence="8 9">Required for the first step of diphthamide biosynthesis, a post-translational modification of histidine which occurs in elongation factor 2. DPH1 and DPH2 transfer a 3-amino-3-carboxypropyl (ACP) group from S-adenosyl-L-methionine (SAM) to a histidine residue, the reaction is assisted by a reduction system comprising DPH3 and a NADH-dependent reductase. Facilitates the reduction of the catalytic iron-sulfur cluster found in the DPH1 subunit.</text>
</comment>
<dbReference type="Proteomes" id="UP001187531">
    <property type="component" value="Unassembled WGS sequence"/>
</dbReference>
<keyword evidence="6 9" id="KW-0408">Iron</keyword>
<dbReference type="InterPro" id="IPR010014">
    <property type="entry name" value="DHP2"/>
</dbReference>
<reference evidence="11" key="1">
    <citation type="submission" date="2023-07" db="EMBL/GenBank/DDBJ databases">
        <title>Chromosome-level genome assembly of Artemia franciscana.</title>
        <authorList>
            <person name="Jo E."/>
        </authorList>
    </citation>
    <scope>NUCLEOTIDE SEQUENCE</scope>
    <source>
        <tissue evidence="11">Whole body</tissue>
    </source>
</reference>
<comment type="cofactor">
    <cofactor evidence="1">
        <name>[4Fe-4S] cluster</name>
        <dbReference type="ChEBI" id="CHEBI:49883"/>
    </cofactor>
</comment>
<dbReference type="FunFam" id="3.40.50.11860:FF:000001">
    <property type="entry name" value="2-(3-amino-3-carboxypropyl)histidine synthase subunit 2"/>
    <property type="match status" value="1"/>
</dbReference>
<dbReference type="SFLD" id="SFLDS00032">
    <property type="entry name" value="Radical_SAM_3-amino-3-carboxyp"/>
    <property type="match status" value="1"/>
</dbReference>
<dbReference type="Gene3D" id="3.40.50.11860">
    <property type="entry name" value="Diphthamide synthesis DPH1/DPH2 domain 3"/>
    <property type="match status" value="1"/>
</dbReference>
<feature type="compositionally biased region" description="Basic and acidic residues" evidence="10">
    <location>
        <begin position="468"/>
        <end position="482"/>
    </location>
</feature>
<organism evidence="11 12">
    <name type="scientific">Artemia franciscana</name>
    <name type="common">Brine shrimp</name>
    <name type="synonym">Artemia sanfranciscana</name>
    <dbReference type="NCBI Taxonomy" id="6661"/>
    <lineage>
        <taxon>Eukaryota</taxon>
        <taxon>Metazoa</taxon>
        <taxon>Ecdysozoa</taxon>
        <taxon>Arthropoda</taxon>
        <taxon>Crustacea</taxon>
        <taxon>Branchiopoda</taxon>
        <taxon>Anostraca</taxon>
        <taxon>Artemiidae</taxon>
        <taxon>Artemia</taxon>
    </lineage>
</organism>
<evidence type="ECO:0000256" key="3">
    <source>
        <dbReference type="ARBA" id="ARBA00006179"/>
    </source>
</evidence>
<keyword evidence="12" id="KW-1185">Reference proteome</keyword>
<accession>A0AA88IP98</accession>
<dbReference type="GO" id="GO:0046872">
    <property type="term" value="F:metal ion binding"/>
    <property type="evidence" value="ECO:0007669"/>
    <property type="project" value="UniProtKB-KW"/>
</dbReference>
<proteinExistence type="inferred from homology"/>
<evidence type="ECO:0000256" key="1">
    <source>
        <dbReference type="ARBA" id="ARBA00001966"/>
    </source>
</evidence>
<evidence type="ECO:0000256" key="5">
    <source>
        <dbReference type="ARBA" id="ARBA00022723"/>
    </source>
</evidence>
<dbReference type="Pfam" id="PF01866">
    <property type="entry name" value="Diphthamide_syn"/>
    <property type="match status" value="1"/>
</dbReference>
<sequence>MAVALSSDSSHDMLREVNDFQRNENELGENIDEEYEISKIVGWIKDNNYKKVALQFPDDLLVDAPDVALQIEKTVIDIDVFILGDTSYGSCCVDEIAAEHVNADSLVHFGTSCLSPTKRLPVLYIFTRLPFDAEAAADAFRKAVEAKDAHVLLVYDVRYHSYIAELESQMCKEYSNLVVSQLDFPESNRELDSCEVHKCGRKFVLKAPLEEYLVFYIGEEGLTLNNLLITFSKCQLITYSPKRKTARLETLNVNKVLMRRYYLIERARDAERIGILVGTLAVADYLQAINHLKELIRKAGKKSYIFAVGRVNPAKLANFPEIDVFVLVACPENSMLDSKDFFKPILQPFEIEVALNQAREWTGDYVTDFRELLPGAAKHVDSTSISEPYSDMSLVTGKMRTIGIEGKSPDHSVSQNLTIRDNYVVSTGSASDYLMSRTWKGLEPMLGQTPVTSASQGQSGIAWGYEGEGNKDTARGKPDGQE</sequence>
<dbReference type="PANTHER" id="PTHR10762:SF2">
    <property type="entry name" value="2-(3-AMINO-3-CARBOXYPROPYL)HISTIDINE SYNTHASE SUBUNIT 2"/>
    <property type="match status" value="1"/>
</dbReference>
<comment type="pathway">
    <text evidence="2 9">Protein modification; peptidyl-diphthamide biosynthesis.</text>
</comment>
<feature type="compositionally biased region" description="Polar residues" evidence="10">
    <location>
        <begin position="449"/>
        <end position="459"/>
    </location>
</feature>
<comment type="similarity">
    <text evidence="3 9">Belongs to the DPH1/DPH2 family. DPH2 subfamily.</text>
</comment>
<keyword evidence="7 9" id="KW-0411">Iron-sulfur</keyword>
<protein>
    <recommendedName>
        <fullName evidence="4 9">2-(3-amino-3-carboxypropyl)histidine synthase subunit 2</fullName>
    </recommendedName>
</protein>
<dbReference type="Gene3D" id="3.40.50.11840">
    <property type="entry name" value="Diphthamide synthesis DPH1/DPH2 domain 1"/>
    <property type="match status" value="1"/>
</dbReference>
<dbReference type="InterPro" id="IPR016435">
    <property type="entry name" value="DPH1/DPH2"/>
</dbReference>
<evidence type="ECO:0000313" key="11">
    <source>
        <dbReference type="EMBL" id="KAK2725242.1"/>
    </source>
</evidence>
<dbReference type="AlphaFoldDB" id="A0AA88IP98"/>
<dbReference type="SFLD" id="SFLDF00408">
    <property type="entry name" value="Diphthamide_biosynthesis_famil"/>
    <property type="match status" value="1"/>
</dbReference>
<gene>
    <name evidence="11" type="ORF">QYM36_001627</name>
</gene>
<feature type="region of interest" description="Disordered" evidence="10">
    <location>
        <begin position="449"/>
        <end position="482"/>
    </location>
</feature>
<dbReference type="EMBL" id="JAVRJZ010000003">
    <property type="protein sequence ID" value="KAK2725242.1"/>
    <property type="molecule type" value="Genomic_DNA"/>
</dbReference>
<dbReference type="SFLD" id="SFLDG01121">
    <property type="entry name" value="Diphthamide_biosynthesis"/>
    <property type="match status" value="1"/>
</dbReference>
<dbReference type="FunFam" id="3.40.50.11840:FF:000002">
    <property type="entry name" value="2-(3-amino-3-carboxypropyl)histidine synthase subunit 2"/>
    <property type="match status" value="1"/>
</dbReference>
<dbReference type="NCBIfam" id="TIGR00272">
    <property type="entry name" value="DPH2"/>
    <property type="match status" value="1"/>
</dbReference>
<dbReference type="InterPro" id="IPR042265">
    <property type="entry name" value="DPH1/DPH2_3"/>
</dbReference>
<dbReference type="NCBIfam" id="TIGR00322">
    <property type="entry name" value="diphth2_R"/>
    <property type="match status" value="1"/>
</dbReference>
<dbReference type="InterPro" id="IPR042263">
    <property type="entry name" value="DPH1/DPH2_1"/>
</dbReference>
<evidence type="ECO:0000256" key="7">
    <source>
        <dbReference type="ARBA" id="ARBA00023014"/>
    </source>
</evidence>
<evidence type="ECO:0000256" key="8">
    <source>
        <dbReference type="ARBA" id="ARBA00045159"/>
    </source>
</evidence>
<dbReference type="PANTHER" id="PTHR10762">
    <property type="entry name" value="DIPHTHAMIDE BIOSYNTHESIS PROTEIN"/>
    <property type="match status" value="1"/>
</dbReference>
<dbReference type="GO" id="GO:0017183">
    <property type="term" value="P:protein histidyl modification to diphthamide"/>
    <property type="evidence" value="ECO:0007669"/>
    <property type="project" value="InterPro"/>
</dbReference>
<evidence type="ECO:0000256" key="6">
    <source>
        <dbReference type="ARBA" id="ARBA00023004"/>
    </source>
</evidence>
<evidence type="ECO:0000256" key="4">
    <source>
        <dbReference type="ARBA" id="ARBA00021914"/>
    </source>
</evidence>